<dbReference type="RefSeq" id="WP_213237873.1">
    <property type="nucleotide sequence ID" value="NZ_JAHBCL010000029.1"/>
</dbReference>
<dbReference type="InterPro" id="IPR041489">
    <property type="entry name" value="PDZ_6"/>
</dbReference>
<evidence type="ECO:0000256" key="1">
    <source>
        <dbReference type="ARBA" id="ARBA00001947"/>
    </source>
</evidence>
<dbReference type="NCBIfam" id="TIGR00054">
    <property type="entry name" value="RIP metalloprotease RseP"/>
    <property type="match status" value="1"/>
</dbReference>
<sequence>MLLTLISFIFVFGIIVMSHEFGHYITARLNDVKILEFSLGMGPAVFTKEKGETLYSVRALPIGGYVKMEGEDGESSDPRSFVQKRPIQRLLILAAGALMNFLLAYVLLVIIMMGMGFASTTLDEIIPYYPAAEAGIETGDTITAIDNEPITSWEEVVERITASNGEPMAITVERDHQLRTYTLVPIISEDDGQYKIGVTSALVKQPGKAFSYAGKQFFVFFTDIFNFFIQLGHQNVEGEIIGPVGMVNVIGQASRVGFLNLLFIAAYISVNLGIVNLLPFPALDGGRIVFVLIEMVKGSPVDREKEGYVHFIGITILMALMVFLVFRDISNL</sequence>
<reference evidence="13 14" key="1">
    <citation type="submission" date="2021-05" db="EMBL/GenBank/DDBJ databases">
        <title>Fusibacter ferrireducens sp. nov., an anaerobic, sulfur- and Fe-reducing bacterium isolated from the mangrove sediment.</title>
        <authorList>
            <person name="Qiu D."/>
        </authorList>
    </citation>
    <scope>NUCLEOTIDE SEQUENCE [LARGE SCALE GENOMIC DNA]</scope>
    <source>
        <strain evidence="13 14">DSM 12116</strain>
    </source>
</reference>
<evidence type="ECO:0000256" key="2">
    <source>
        <dbReference type="ARBA" id="ARBA00004141"/>
    </source>
</evidence>
<evidence type="ECO:0000256" key="3">
    <source>
        <dbReference type="ARBA" id="ARBA00007931"/>
    </source>
</evidence>
<dbReference type="Pfam" id="PF02163">
    <property type="entry name" value="Peptidase_M50"/>
    <property type="match status" value="1"/>
</dbReference>
<evidence type="ECO:0000256" key="10">
    <source>
        <dbReference type="ARBA" id="ARBA00023136"/>
    </source>
</evidence>
<dbReference type="Proteomes" id="UP000746471">
    <property type="component" value="Unassembled WGS sequence"/>
</dbReference>
<dbReference type="InterPro" id="IPR004387">
    <property type="entry name" value="Pept_M50_Zn"/>
</dbReference>
<evidence type="ECO:0000256" key="4">
    <source>
        <dbReference type="ARBA" id="ARBA00022670"/>
    </source>
</evidence>
<evidence type="ECO:0000256" key="6">
    <source>
        <dbReference type="ARBA" id="ARBA00022801"/>
    </source>
</evidence>
<dbReference type="CDD" id="cd23081">
    <property type="entry name" value="cpPDZ_EcRseP-like"/>
    <property type="match status" value="1"/>
</dbReference>
<feature type="transmembrane region" description="Helical" evidence="11">
    <location>
        <begin position="307"/>
        <end position="326"/>
    </location>
</feature>
<keyword evidence="9 11" id="KW-0482">Metalloprotease</keyword>
<dbReference type="SUPFAM" id="SSF50156">
    <property type="entry name" value="PDZ domain-like"/>
    <property type="match status" value="1"/>
</dbReference>
<feature type="transmembrane region" description="Helical" evidence="11">
    <location>
        <begin position="256"/>
        <end position="278"/>
    </location>
</feature>
<keyword evidence="11" id="KW-0479">Metal-binding</keyword>
<evidence type="ECO:0000256" key="11">
    <source>
        <dbReference type="RuleBase" id="RU362031"/>
    </source>
</evidence>
<keyword evidence="6 11" id="KW-0378">Hydrolase</keyword>
<keyword evidence="8 11" id="KW-1133">Transmembrane helix</keyword>
<comment type="cofactor">
    <cofactor evidence="1 11">
        <name>Zn(2+)</name>
        <dbReference type="ChEBI" id="CHEBI:29105"/>
    </cofactor>
</comment>
<dbReference type="EC" id="3.4.24.-" evidence="11"/>
<dbReference type="CDD" id="cd06163">
    <property type="entry name" value="S2P-M50_PDZ_RseP-like"/>
    <property type="match status" value="1"/>
</dbReference>
<dbReference type="Pfam" id="PF17820">
    <property type="entry name" value="PDZ_6"/>
    <property type="match status" value="1"/>
</dbReference>
<evidence type="ECO:0000259" key="12">
    <source>
        <dbReference type="SMART" id="SM00228"/>
    </source>
</evidence>
<comment type="similarity">
    <text evidence="3 11">Belongs to the peptidase M50B family.</text>
</comment>
<evidence type="ECO:0000256" key="8">
    <source>
        <dbReference type="ARBA" id="ARBA00022989"/>
    </source>
</evidence>
<proteinExistence type="inferred from homology"/>
<dbReference type="PANTHER" id="PTHR42837">
    <property type="entry name" value="REGULATOR OF SIGMA-E PROTEASE RSEP"/>
    <property type="match status" value="1"/>
</dbReference>
<keyword evidence="10 11" id="KW-0472">Membrane</keyword>
<comment type="subcellular location">
    <subcellularLocation>
        <location evidence="2">Membrane</location>
        <topology evidence="2">Multi-pass membrane protein</topology>
    </subcellularLocation>
</comment>
<dbReference type="PANTHER" id="PTHR42837:SF2">
    <property type="entry name" value="MEMBRANE METALLOPROTEASE ARASP2, CHLOROPLASTIC-RELATED"/>
    <property type="match status" value="1"/>
</dbReference>
<keyword evidence="7 11" id="KW-0862">Zinc</keyword>
<comment type="caution">
    <text evidence="13">The sequence shown here is derived from an EMBL/GenBank/DDBJ whole genome shotgun (WGS) entry which is preliminary data.</text>
</comment>
<evidence type="ECO:0000256" key="9">
    <source>
        <dbReference type="ARBA" id="ARBA00023049"/>
    </source>
</evidence>
<feature type="domain" description="PDZ" evidence="12">
    <location>
        <begin position="104"/>
        <end position="176"/>
    </location>
</feature>
<accession>A0ABS5PS77</accession>
<evidence type="ECO:0000256" key="5">
    <source>
        <dbReference type="ARBA" id="ARBA00022692"/>
    </source>
</evidence>
<evidence type="ECO:0000256" key="7">
    <source>
        <dbReference type="ARBA" id="ARBA00022833"/>
    </source>
</evidence>
<keyword evidence="4" id="KW-0645">Protease</keyword>
<dbReference type="InterPro" id="IPR008915">
    <property type="entry name" value="Peptidase_M50"/>
</dbReference>
<feature type="transmembrane region" description="Helical" evidence="11">
    <location>
        <begin position="90"/>
        <end position="111"/>
    </location>
</feature>
<keyword evidence="5 11" id="KW-0812">Transmembrane</keyword>
<evidence type="ECO:0000313" key="14">
    <source>
        <dbReference type="Proteomes" id="UP000746471"/>
    </source>
</evidence>
<dbReference type="InterPro" id="IPR036034">
    <property type="entry name" value="PDZ_sf"/>
</dbReference>
<evidence type="ECO:0000313" key="13">
    <source>
        <dbReference type="EMBL" id="MBS7528015.1"/>
    </source>
</evidence>
<keyword evidence="14" id="KW-1185">Reference proteome</keyword>
<dbReference type="Gene3D" id="2.30.42.10">
    <property type="match status" value="1"/>
</dbReference>
<organism evidence="13 14">
    <name type="scientific">Fusibacter paucivorans</name>
    <dbReference type="NCBI Taxonomy" id="76009"/>
    <lineage>
        <taxon>Bacteria</taxon>
        <taxon>Bacillati</taxon>
        <taxon>Bacillota</taxon>
        <taxon>Clostridia</taxon>
        <taxon>Eubacteriales</taxon>
        <taxon>Eubacteriales Family XII. Incertae Sedis</taxon>
        <taxon>Fusibacter</taxon>
    </lineage>
</organism>
<dbReference type="GO" id="GO:0008237">
    <property type="term" value="F:metallopeptidase activity"/>
    <property type="evidence" value="ECO:0007669"/>
    <property type="project" value="UniProtKB-KW"/>
</dbReference>
<protein>
    <recommendedName>
        <fullName evidence="11">Zinc metalloprotease</fullName>
        <ecNumber evidence="11">3.4.24.-</ecNumber>
    </recommendedName>
</protein>
<dbReference type="InterPro" id="IPR001478">
    <property type="entry name" value="PDZ"/>
</dbReference>
<dbReference type="EMBL" id="JAHBCL010000029">
    <property type="protein sequence ID" value="MBS7528015.1"/>
    <property type="molecule type" value="Genomic_DNA"/>
</dbReference>
<name>A0ABS5PS77_9FIRM</name>
<dbReference type="SMART" id="SM00228">
    <property type="entry name" value="PDZ"/>
    <property type="match status" value="1"/>
</dbReference>
<gene>
    <name evidence="13" type="primary">rseP</name>
    <name evidence="13" type="ORF">KHM83_15120</name>
</gene>